<accession>A0A286UF73</accession>
<keyword evidence="1" id="KW-0175">Coiled coil</keyword>
<dbReference type="InterPro" id="IPR011704">
    <property type="entry name" value="ATPase_dyneun-rel_AAA"/>
</dbReference>
<reference evidence="4 5" key="1">
    <citation type="journal article" date="2017" name="Mol. Ecol.">
        <title>Comparative and population genomic landscape of Phellinus noxius: A hypervariable fungus causing root rot in trees.</title>
        <authorList>
            <person name="Chung C.L."/>
            <person name="Lee T.J."/>
            <person name="Akiba M."/>
            <person name="Lee H.H."/>
            <person name="Kuo T.H."/>
            <person name="Liu D."/>
            <person name="Ke H.M."/>
            <person name="Yokoi T."/>
            <person name="Roa M.B."/>
            <person name="Lu M.J."/>
            <person name="Chang Y.Y."/>
            <person name="Ann P.J."/>
            <person name="Tsai J.N."/>
            <person name="Chen C.Y."/>
            <person name="Tzean S.S."/>
            <person name="Ota Y."/>
            <person name="Hattori T."/>
            <person name="Sahashi N."/>
            <person name="Liou R.F."/>
            <person name="Kikuchi T."/>
            <person name="Tsai I.J."/>
        </authorList>
    </citation>
    <scope>NUCLEOTIDE SEQUENCE [LARGE SCALE GENOMIC DNA]</scope>
    <source>
        <strain evidence="4 5">FFPRI411160</strain>
    </source>
</reference>
<dbReference type="PANTHER" id="PTHR21610:SF9">
    <property type="entry name" value="VON WILLEBRAND FACTOR A DOMAIN-CONTAINING PROTEIN 8"/>
    <property type="match status" value="1"/>
</dbReference>
<evidence type="ECO:0000259" key="3">
    <source>
        <dbReference type="Pfam" id="PF07728"/>
    </source>
</evidence>
<dbReference type="InParanoid" id="A0A286UF73"/>
<feature type="domain" description="ATPase dynein-related AAA" evidence="3">
    <location>
        <begin position="77"/>
        <end position="230"/>
    </location>
</feature>
<feature type="region of interest" description="Disordered" evidence="2">
    <location>
        <begin position="647"/>
        <end position="666"/>
    </location>
</feature>
<dbReference type="Gene3D" id="3.40.50.410">
    <property type="entry name" value="von Willebrand factor, type A domain"/>
    <property type="match status" value="1"/>
</dbReference>
<dbReference type="GO" id="GO:0005524">
    <property type="term" value="F:ATP binding"/>
    <property type="evidence" value="ECO:0007669"/>
    <property type="project" value="InterPro"/>
</dbReference>
<dbReference type="Gene3D" id="3.40.50.300">
    <property type="entry name" value="P-loop containing nucleotide triphosphate hydrolases"/>
    <property type="match status" value="2"/>
</dbReference>
<dbReference type="GO" id="GO:0005737">
    <property type="term" value="C:cytoplasm"/>
    <property type="evidence" value="ECO:0007669"/>
    <property type="project" value="TreeGrafter"/>
</dbReference>
<dbReference type="GO" id="GO:0016887">
    <property type="term" value="F:ATP hydrolysis activity"/>
    <property type="evidence" value="ECO:0007669"/>
    <property type="project" value="InterPro"/>
</dbReference>
<dbReference type="PANTHER" id="PTHR21610">
    <property type="entry name" value="VON WILLEBRAND FACTOR A DOMAIN-CONTAINING PROTEIN 8"/>
    <property type="match status" value="1"/>
</dbReference>
<gene>
    <name evidence="4" type="ORF">PNOK_0674200</name>
</gene>
<dbReference type="SUPFAM" id="SSF52540">
    <property type="entry name" value="P-loop containing nucleoside triphosphate hydrolases"/>
    <property type="match status" value="2"/>
</dbReference>
<evidence type="ECO:0000256" key="2">
    <source>
        <dbReference type="SAM" id="MobiDB-lite"/>
    </source>
</evidence>
<proteinExistence type="predicted"/>
<dbReference type="STRING" id="2282107.A0A286UF73"/>
<feature type="region of interest" description="Disordered" evidence="2">
    <location>
        <begin position="1076"/>
        <end position="1114"/>
    </location>
</feature>
<sequence>MSQPKRRLKLLNRTLSTPTTAPAVIGTLKLGSISYQVPESPDSSRLPHIVQLLDINDAINQDNLHFMLQKYLLGQDIFLLSQPGPYARRLAMTFCSLINSEYEYVAIHRDVGETELKQGREIRENGTLVYVDSAAVKAVKLGRVLILEGIEKAERGIMPVLNNLLENREMNLEDGTHIVHPARFDLLDSSSLSDDLTIIPAHRNFRVIAIAAPVPPYQGYPLDPPFRSRFQARFIDSLGASLSLINYSPNKPGNKLTEKLRNIIVTSEYANDIQQPLSSILRKSIPEFPQTSLSRLRDLTERFPSSSNDDDYGLSPEQLARLLVSLHPGLLHAPFSGWATISRQCEEAGLSALGNPAESSIDDDTGFLRYRLRNIERVDEKSAHLVFEYVSPSGGEIKVSLPSPAGPRPLFPFSYLSKPLFVLQNGVTVRTSPRLLSTLTSLLQAHALGWDISLLPPVQPITASCSTSILVQLFGELLGYDADNLHLYKKIGGRELLMRRQINDGGCTSWQPSPLIQGAWTGKLVHLSGIDTISSTAGSLSRLVQDRESELWEGKRLVQNASEEEVKIKGLTTANSSFRIITTASKSIPLHDWLSTEHANMFLPILTRPMDASEESSILASTGCPPHIVSTLIQFATKYRDSISLAESNARSPNSGGGGGGGNSVIKNRRLGTRALVRIAKRVAALPWDDDLHMTIRRALLADFLPPVERMALDNIFLETDIRPRAPAYNATPRLENDELIFEANYNNNEVDSHIVSIRQFDASKDMEGVATHVPHMEHFFDNSLQSGLMRDMAVDLEMLGEYLVLLGNQGVGKNKIIDRLCQLLRRPREYVQLHRDTTVPQLLFTTTFSNGTLTHSDSPLLRAIRLGRICIVDEADKAPAHVVAVFRSLGSHGEMSLPDGRKVVRGTTKERGREDDIVVHPNFRLVLLANRPGYPFLGNHFLQVLGDNFSCHSVPNPDMLSERLLLKQLAPEIEEDTIRRLVAAFQDLRDATLTGKLSYPYSLRELINVVRHMRAYPDDPLEDILRNVFDFDVYKPEAMEFLLDVLNHHGLKINHLGLQAIRQSESSKKQIKEIKFEPKTSSDVSKPKFGKEDPNNEEHFGGNTWAGGTGGRDTAGLGGKGGYMRLFKGHNIKQISDKDKNSVPDHIKDQARQMAREELKRRLEELDMSAGEAKEYGGLLAEVEAHVNVLFELLENLNAREEERVWVKRQTDGELDDSRLMEGLTGETTVYKRRGMDRPELGKPQIKPKRIRFVFDVSGSMYRFQYDGRLQRSLETAVMLMEAFNRLSRQDKYVWDMYGHSGDSPAIPLVESDGQPAEVRDRWKVIEKMSMITQYAFAGDYTVEAIEKAVDEVAKFDADDWFVIAISDANFGRYEITLEELRRAMDRHPKVRTALICIGEGAEASWIPKNFVGRGFRVSDTHDIPKVLRSILSSMIDG</sequence>
<comment type="caution">
    <text evidence="4">The sequence shown here is derived from an EMBL/GenBank/DDBJ whole genome shotgun (WGS) entry which is preliminary data.</text>
</comment>
<dbReference type="Proteomes" id="UP000217199">
    <property type="component" value="Unassembled WGS sequence"/>
</dbReference>
<protein>
    <recommendedName>
        <fullName evidence="3">ATPase dynein-related AAA domain-containing protein</fullName>
    </recommendedName>
</protein>
<feature type="coiled-coil region" evidence="1">
    <location>
        <begin position="1157"/>
        <end position="1201"/>
    </location>
</feature>
<dbReference type="FunFam" id="3.40.50.300:FF:000587">
    <property type="entry name" value="von Willebrand factor A domain containing 8"/>
    <property type="match status" value="1"/>
</dbReference>
<feature type="domain" description="ATPase dynein-related AAA" evidence="3">
    <location>
        <begin position="804"/>
        <end position="945"/>
    </location>
</feature>
<feature type="compositionally biased region" description="Gly residues" evidence="2">
    <location>
        <begin position="1105"/>
        <end position="1114"/>
    </location>
</feature>
<feature type="compositionally biased region" description="Basic and acidic residues" evidence="2">
    <location>
        <begin position="1076"/>
        <end position="1101"/>
    </location>
</feature>
<evidence type="ECO:0000313" key="5">
    <source>
        <dbReference type="Proteomes" id="UP000217199"/>
    </source>
</evidence>
<organism evidence="4 5">
    <name type="scientific">Pyrrhoderma noxium</name>
    <dbReference type="NCBI Taxonomy" id="2282107"/>
    <lineage>
        <taxon>Eukaryota</taxon>
        <taxon>Fungi</taxon>
        <taxon>Dikarya</taxon>
        <taxon>Basidiomycota</taxon>
        <taxon>Agaricomycotina</taxon>
        <taxon>Agaricomycetes</taxon>
        <taxon>Hymenochaetales</taxon>
        <taxon>Hymenochaetaceae</taxon>
        <taxon>Pyrrhoderma</taxon>
    </lineage>
</organism>
<evidence type="ECO:0000256" key="1">
    <source>
        <dbReference type="SAM" id="Coils"/>
    </source>
</evidence>
<dbReference type="OrthoDB" id="5186at2759"/>
<evidence type="ECO:0000313" key="4">
    <source>
        <dbReference type="EMBL" id="PAV18256.1"/>
    </source>
</evidence>
<dbReference type="Pfam" id="PF07728">
    <property type="entry name" value="AAA_5"/>
    <property type="match status" value="3"/>
</dbReference>
<name>A0A286UF73_9AGAM</name>
<dbReference type="InterPro" id="IPR036465">
    <property type="entry name" value="vWFA_dom_sf"/>
</dbReference>
<dbReference type="InterPro" id="IPR039891">
    <property type="entry name" value="VWA8"/>
</dbReference>
<dbReference type="SUPFAM" id="SSF53300">
    <property type="entry name" value="vWA-like"/>
    <property type="match status" value="1"/>
</dbReference>
<feature type="domain" description="ATPase dynein-related AAA" evidence="3">
    <location>
        <begin position="470"/>
        <end position="585"/>
    </location>
</feature>
<dbReference type="InterPro" id="IPR027417">
    <property type="entry name" value="P-loop_NTPase"/>
</dbReference>
<keyword evidence="5" id="KW-1185">Reference proteome</keyword>
<dbReference type="EMBL" id="NBII01000006">
    <property type="protein sequence ID" value="PAV18256.1"/>
    <property type="molecule type" value="Genomic_DNA"/>
</dbReference>